<accession>A0A2A4B607</accession>
<sequence length="206" mass="21332">MFGIGGFNPVSLLATAALGPAGGIVAQLATQIISQMGQQIIQSMGNQLGLPQSTIDMAQGAFAGANGDFAGQFRNADEALQAFGAEYGASPAEIGNAQRVSNDFIRDIVDQMSQSEDFKEAKANPKGKAGVPGAPGWLMAMATVLGEKLDELAADMEQRAATISEKDPSSSAEFGVVSQQFSMLMNATNNAIKTIGEALAGMARKQ</sequence>
<dbReference type="RefSeq" id="WP_096341597.1">
    <property type="nucleotide sequence ID" value="NZ_NWMW01000001.1"/>
</dbReference>
<keyword evidence="2" id="KW-1185">Reference proteome</keyword>
<name>A0A2A4B607_9SPHN</name>
<gene>
    <name evidence="1" type="ORF">COC42_01890</name>
</gene>
<reference evidence="1 2" key="1">
    <citation type="submission" date="2017-09" db="EMBL/GenBank/DDBJ databases">
        <title>Sphingomonas spermidinifaciens 9NM-10, whole genome shotgun sequence.</title>
        <authorList>
            <person name="Feng G."/>
            <person name="Zhu H."/>
        </authorList>
    </citation>
    <scope>NUCLEOTIDE SEQUENCE [LARGE SCALE GENOMIC DNA]</scope>
    <source>
        <strain evidence="1 2">9NM-10</strain>
    </source>
</reference>
<proteinExistence type="predicted"/>
<protein>
    <submittedName>
        <fullName evidence="1">Uncharacterized protein</fullName>
    </submittedName>
</protein>
<evidence type="ECO:0000313" key="1">
    <source>
        <dbReference type="EMBL" id="PCD03198.1"/>
    </source>
</evidence>
<dbReference type="AlphaFoldDB" id="A0A2A4B607"/>
<evidence type="ECO:0000313" key="2">
    <source>
        <dbReference type="Proteomes" id="UP000218366"/>
    </source>
</evidence>
<organism evidence="1 2">
    <name type="scientific">Sphingomonas spermidinifaciens</name>
    <dbReference type="NCBI Taxonomy" id="1141889"/>
    <lineage>
        <taxon>Bacteria</taxon>
        <taxon>Pseudomonadati</taxon>
        <taxon>Pseudomonadota</taxon>
        <taxon>Alphaproteobacteria</taxon>
        <taxon>Sphingomonadales</taxon>
        <taxon>Sphingomonadaceae</taxon>
        <taxon>Sphingomonas</taxon>
    </lineage>
</organism>
<comment type="caution">
    <text evidence="1">The sequence shown here is derived from an EMBL/GenBank/DDBJ whole genome shotgun (WGS) entry which is preliminary data.</text>
</comment>
<dbReference type="OrthoDB" id="7186822at2"/>
<dbReference type="EMBL" id="NWMW01000001">
    <property type="protein sequence ID" value="PCD03198.1"/>
    <property type="molecule type" value="Genomic_DNA"/>
</dbReference>
<dbReference type="Proteomes" id="UP000218366">
    <property type="component" value="Unassembled WGS sequence"/>
</dbReference>